<evidence type="ECO:0000256" key="1">
    <source>
        <dbReference type="SAM" id="Phobius"/>
    </source>
</evidence>
<dbReference type="AlphaFoldDB" id="A0ABD3HWU6"/>
<keyword evidence="3" id="KW-1185">Reference proteome</keyword>
<evidence type="ECO:0000313" key="3">
    <source>
        <dbReference type="Proteomes" id="UP001633002"/>
    </source>
</evidence>
<accession>A0ABD3HWU6</accession>
<proteinExistence type="predicted"/>
<keyword evidence="1" id="KW-0472">Membrane</keyword>
<dbReference type="EMBL" id="JBJQOH010000002">
    <property type="protein sequence ID" value="KAL3695923.1"/>
    <property type="molecule type" value="Genomic_DNA"/>
</dbReference>
<reference evidence="2 3" key="1">
    <citation type="submission" date="2024-09" db="EMBL/GenBank/DDBJ databases">
        <title>Chromosome-scale assembly of Riccia sorocarpa.</title>
        <authorList>
            <person name="Paukszto L."/>
        </authorList>
    </citation>
    <scope>NUCLEOTIDE SEQUENCE [LARGE SCALE GENOMIC DNA]</scope>
    <source>
        <strain evidence="2">LP-2024</strain>
        <tissue evidence="2">Aerial parts of the thallus</tissue>
    </source>
</reference>
<keyword evidence="1" id="KW-0812">Transmembrane</keyword>
<evidence type="ECO:0000313" key="2">
    <source>
        <dbReference type="EMBL" id="KAL3695923.1"/>
    </source>
</evidence>
<keyword evidence="1" id="KW-1133">Transmembrane helix</keyword>
<sequence length="193" mass="21926">MTRHILISILMAIPIYTLMTLGLTSDDYDELTKICMRLIWGSNREGKDKKVMIAWKKLCAKRDAGGLGLMGFDIQAKALKLRMIAKVLNRANLDWVFLFRTIMEWKILDTQSRESEIGLSAETVLLIGRKLDLRSSPTAARLLQDWWEDDASNEEMGVSTVDLNRPSLEGSDWADQEENLESALENLGFFTTP</sequence>
<name>A0ABD3HWU6_9MARC</name>
<feature type="transmembrane region" description="Helical" evidence="1">
    <location>
        <begin position="6"/>
        <end position="24"/>
    </location>
</feature>
<comment type="caution">
    <text evidence="2">The sequence shown here is derived from an EMBL/GenBank/DDBJ whole genome shotgun (WGS) entry which is preliminary data.</text>
</comment>
<dbReference type="Proteomes" id="UP001633002">
    <property type="component" value="Unassembled WGS sequence"/>
</dbReference>
<protein>
    <submittedName>
        <fullName evidence="2">Uncharacterized protein</fullName>
    </submittedName>
</protein>
<organism evidence="2 3">
    <name type="scientific">Riccia sorocarpa</name>
    <dbReference type="NCBI Taxonomy" id="122646"/>
    <lineage>
        <taxon>Eukaryota</taxon>
        <taxon>Viridiplantae</taxon>
        <taxon>Streptophyta</taxon>
        <taxon>Embryophyta</taxon>
        <taxon>Marchantiophyta</taxon>
        <taxon>Marchantiopsida</taxon>
        <taxon>Marchantiidae</taxon>
        <taxon>Marchantiales</taxon>
        <taxon>Ricciaceae</taxon>
        <taxon>Riccia</taxon>
    </lineage>
</organism>
<gene>
    <name evidence="2" type="ORF">R1sor_009999</name>
</gene>